<proteinExistence type="predicted"/>
<name>A0A9P6H3R7_9AGAM</name>
<dbReference type="OrthoDB" id="2803124at2759"/>
<reference evidence="1" key="1">
    <citation type="journal article" date="2020" name="Nat. Commun.">
        <title>Large-scale genome sequencing of mycorrhizal fungi provides insights into the early evolution of symbiotic traits.</title>
        <authorList>
            <person name="Miyauchi S."/>
            <person name="Kiss E."/>
            <person name="Kuo A."/>
            <person name="Drula E."/>
            <person name="Kohler A."/>
            <person name="Sanchez-Garcia M."/>
            <person name="Morin E."/>
            <person name="Andreopoulos B."/>
            <person name="Barry K.W."/>
            <person name="Bonito G."/>
            <person name="Buee M."/>
            <person name="Carver A."/>
            <person name="Chen C."/>
            <person name="Cichocki N."/>
            <person name="Clum A."/>
            <person name="Culley D."/>
            <person name="Crous P.W."/>
            <person name="Fauchery L."/>
            <person name="Girlanda M."/>
            <person name="Hayes R.D."/>
            <person name="Keri Z."/>
            <person name="LaButti K."/>
            <person name="Lipzen A."/>
            <person name="Lombard V."/>
            <person name="Magnuson J."/>
            <person name="Maillard F."/>
            <person name="Murat C."/>
            <person name="Nolan M."/>
            <person name="Ohm R.A."/>
            <person name="Pangilinan J."/>
            <person name="Pereira M.F."/>
            <person name="Perotto S."/>
            <person name="Peter M."/>
            <person name="Pfister S."/>
            <person name="Riley R."/>
            <person name="Sitrit Y."/>
            <person name="Stielow J.B."/>
            <person name="Szollosi G."/>
            <person name="Zifcakova L."/>
            <person name="Stursova M."/>
            <person name="Spatafora J.W."/>
            <person name="Tedersoo L."/>
            <person name="Vaario L.M."/>
            <person name="Yamada A."/>
            <person name="Yan M."/>
            <person name="Wang P."/>
            <person name="Xu J."/>
            <person name="Bruns T."/>
            <person name="Baldrian P."/>
            <person name="Vilgalys R."/>
            <person name="Dunand C."/>
            <person name="Henrissat B."/>
            <person name="Grigoriev I.V."/>
            <person name="Hibbett D."/>
            <person name="Nagy L.G."/>
            <person name="Martin F.M."/>
        </authorList>
    </citation>
    <scope>NUCLEOTIDE SEQUENCE</scope>
    <source>
        <strain evidence="1">UH-Tt-Lm1</strain>
    </source>
</reference>
<protein>
    <recommendedName>
        <fullName evidence="3">SnoaL-like domain-containing protein</fullName>
    </recommendedName>
</protein>
<dbReference type="PANTHER" id="PTHR39598:SF1">
    <property type="entry name" value="AUSTINOID BIOSYNTHESIS CLUSTERS PROTEIN F-RELATED"/>
    <property type="match status" value="1"/>
</dbReference>
<keyword evidence="2" id="KW-1185">Reference proteome</keyword>
<dbReference type="AlphaFoldDB" id="A0A9P6H3R7"/>
<comment type="caution">
    <text evidence="1">The sequence shown here is derived from an EMBL/GenBank/DDBJ whole genome shotgun (WGS) entry which is preliminary data.</text>
</comment>
<dbReference type="InterPro" id="IPR050977">
    <property type="entry name" value="Fungal_Meroterpenoid_Isomerase"/>
</dbReference>
<evidence type="ECO:0008006" key="3">
    <source>
        <dbReference type="Google" id="ProtNLM"/>
    </source>
</evidence>
<dbReference type="EMBL" id="WIUZ02000024">
    <property type="protein sequence ID" value="KAF9778272.1"/>
    <property type="molecule type" value="Genomic_DNA"/>
</dbReference>
<evidence type="ECO:0000313" key="1">
    <source>
        <dbReference type="EMBL" id="KAF9778272.1"/>
    </source>
</evidence>
<reference evidence="1" key="2">
    <citation type="submission" date="2020-11" db="EMBL/GenBank/DDBJ databases">
        <authorList>
            <consortium name="DOE Joint Genome Institute"/>
            <person name="Kuo A."/>
            <person name="Miyauchi S."/>
            <person name="Kiss E."/>
            <person name="Drula E."/>
            <person name="Kohler A."/>
            <person name="Sanchez-Garcia M."/>
            <person name="Andreopoulos B."/>
            <person name="Barry K.W."/>
            <person name="Bonito G."/>
            <person name="Buee M."/>
            <person name="Carver A."/>
            <person name="Chen C."/>
            <person name="Cichocki N."/>
            <person name="Clum A."/>
            <person name="Culley D."/>
            <person name="Crous P.W."/>
            <person name="Fauchery L."/>
            <person name="Girlanda M."/>
            <person name="Hayes R."/>
            <person name="Keri Z."/>
            <person name="Labutti K."/>
            <person name="Lipzen A."/>
            <person name="Lombard V."/>
            <person name="Magnuson J."/>
            <person name="Maillard F."/>
            <person name="Morin E."/>
            <person name="Murat C."/>
            <person name="Nolan M."/>
            <person name="Ohm R."/>
            <person name="Pangilinan J."/>
            <person name="Pereira M."/>
            <person name="Perotto S."/>
            <person name="Peter M."/>
            <person name="Riley R."/>
            <person name="Sitrit Y."/>
            <person name="Stielow B."/>
            <person name="Szollosi G."/>
            <person name="Zifcakova L."/>
            <person name="Stursova M."/>
            <person name="Spatafora J.W."/>
            <person name="Tedersoo L."/>
            <person name="Vaario L.-M."/>
            <person name="Yamada A."/>
            <person name="Yan M."/>
            <person name="Wang P."/>
            <person name="Xu J."/>
            <person name="Bruns T."/>
            <person name="Baldrian P."/>
            <person name="Vilgalys R."/>
            <person name="Henrissat B."/>
            <person name="Grigoriev I.V."/>
            <person name="Hibbett D."/>
            <person name="Nagy L.G."/>
            <person name="Martin F.M."/>
        </authorList>
    </citation>
    <scope>NUCLEOTIDE SEQUENCE</scope>
    <source>
        <strain evidence="1">UH-Tt-Lm1</strain>
    </source>
</reference>
<sequence>MSSTSEQSPQTKAIMAWAQGFIDSDIDQIAAALHPDYIHDTFPRSLKIPRQNKEQWVESYRKIKDVLKNFKVDIHSMTEIPGKVFIHATDYADTTVGVPFVNEATLVVEIAPNEDGELKVKHVEEFLDSQFTAEFMKAVQPSRDS</sequence>
<dbReference type="PANTHER" id="PTHR39598">
    <property type="entry name" value="AUSTINOL SYNTHESIS PROTEIN F-RELATED"/>
    <property type="match status" value="1"/>
</dbReference>
<gene>
    <name evidence="1" type="ORF">BJ322DRAFT_509281</name>
</gene>
<dbReference type="Gene3D" id="3.10.450.50">
    <property type="match status" value="1"/>
</dbReference>
<evidence type="ECO:0000313" key="2">
    <source>
        <dbReference type="Proteomes" id="UP000736335"/>
    </source>
</evidence>
<organism evidence="1 2">
    <name type="scientific">Thelephora terrestris</name>
    <dbReference type="NCBI Taxonomy" id="56493"/>
    <lineage>
        <taxon>Eukaryota</taxon>
        <taxon>Fungi</taxon>
        <taxon>Dikarya</taxon>
        <taxon>Basidiomycota</taxon>
        <taxon>Agaricomycotina</taxon>
        <taxon>Agaricomycetes</taxon>
        <taxon>Thelephorales</taxon>
        <taxon>Thelephoraceae</taxon>
        <taxon>Thelephora</taxon>
    </lineage>
</organism>
<accession>A0A9P6H3R7</accession>
<dbReference type="Proteomes" id="UP000736335">
    <property type="component" value="Unassembled WGS sequence"/>
</dbReference>
<dbReference type="SUPFAM" id="SSF54427">
    <property type="entry name" value="NTF2-like"/>
    <property type="match status" value="1"/>
</dbReference>
<dbReference type="InterPro" id="IPR032710">
    <property type="entry name" value="NTF2-like_dom_sf"/>
</dbReference>